<dbReference type="InterPro" id="IPR034660">
    <property type="entry name" value="DinB/YfiT-like"/>
</dbReference>
<dbReference type="Pfam" id="PF05163">
    <property type="entry name" value="DinB"/>
    <property type="match status" value="1"/>
</dbReference>
<proteinExistence type="inferred from homology"/>
<evidence type="ECO:0000313" key="5">
    <source>
        <dbReference type="Proteomes" id="UP000004080"/>
    </source>
</evidence>
<dbReference type="STRING" id="1196324.A374_13810"/>
<evidence type="ECO:0000313" key="4">
    <source>
        <dbReference type="EMBL" id="EIT84772.1"/>
    </source>
</evidence>
<comment type="similarity">
    <text evidence="1">Belongs to the DinB family.</text>
</comment>
<protein>
    <submittedName>
        <fullName evidence="4">DinB family protein</fullName>
    </submittedName>
</protein>
<keyword evidence="2 3" id="KW-0479">Metal-binding</keyword>
<feature type="binding site" evidence="3">
    <location>
        <position position="129"/>
    </location>
    <ligand>
        <name>a divalent metal cation</name>
        <dbReference type="ChEBI" id="CHEBI:60240"/>
    </ligand>
</feature>
<dbReference type="InterPro" id="IPR007837">
    <property type="entry name" value="DinB"/>
</dbReference>
<feature type="binding site" evidence="3">
    <location>
        <position position="47"/>
    </location>
    <ligand>
        <name>a divalent metal cation</name>
        <dbReference type="ChEBI" id="CHEBI:60240"/>
    </ligand>
</feature>
<dbReference type="SUPFAM" id="SSF109854">
    <property type="entry name" value="DinB/YfiT-like putative metalloenzymes"/>
    <property type="match status" value="1"/>
</dbReference>
<dbReference type="eggNOG" id="COG2318">
    <property type="taxonomic scope" value="Bacteria"/>
</dbReference>
<gene>
    <name evidence="4" type="ORF">A374_13810</name>
</gene>
<dbReference type="Proteomes" id="UP000004080">
    <property type="component" value="Unassembled WGS sequence"/>
</dbReference>
<dbReference type="AlphaFoldDB" id="I8AGG0"/>
<accession>I8AGG0</accession>
<evidence type="ECO:0000256" key="1">
    <source>
        <dbReference type="ARBA" id="ARBA00008635"/>
    </source>
</evidence>
<reference evidence="4 5" key="1">
    <citation type="journal article" date="2012" name="J. Bacteriol.">
        <title>Genome of Bacillus macauensis ZFHKF-1, a Long-Chain-Forming Bacterium.</title>
        <authorList>
            <person name="Cai L."/>
            <person name="Zhang T."/>
        </authorList>
    </citation>
    <scope>NUCLEOTIDE SEQUENCE [LARGE SCALE GENOMIC DNA]</scope>
    <source>
        <strain evidence="4 5">ZFHKF-1</strain>
    </source>
</reference>
<keyword evidence="5" id="KW-1185">Reference proteome</keyword>
<comment type="caution">
    <text evidence="4">The sequence shown here is derived from an EMBL/GenBank/DDBJ whole genome shotgun (WGS) entry which is preliminary data.</text>
</comment>
<feature type="binding site" evidence="3">
    <location>
        <position position="125"/>
    </location>
    <ligand>
        <name>a divalent metal cation</name>
        <dbReference type="ChEBI" id="CHEBI:60240"/>
    </ligand>
</feature>
<evidence type="ECO:0000256" key="2">
    <source>
        <dbReference type="ARBA" id="ARBA00022723"/>
    </source>
</evidence>
<organism evidence="4 5">
    <name type="scientific">Fictibacillus macauensis ZFHKF-1</name>
    <dbReference type="NCBI Taxonomy" id="1196324"/>
    <lineage>
        <taxon>Bacteria</taxon>
        <taxon>Bacillati</taxon>
        <taxon>Bacillota</taxon>
        <taxon>Bacilli</taxon>
        <taxon>Bacillales</taxon>
        <taxon>Fictibacillaceae</taxon>
        <taxon>Fictibacillus</taxon>
    </lineage>
</organism>
<dbReference type="PATRIC" id="fig|1196324.3.peg.2825"/>
<dbReference type="Gene3D" id="1.20.120.450">
    <property type="entry name" value="dinb family like domain"/>
    <property type="match status" value="1"/>
</dbReference>
<dbReference type="GO" id="GO:0046872">
    <property type="term" value="F:metal ion binding"/>
    <property type="evidence" value="ECO:0007669"/>
    <property type="project" value="UniProtKB-KW"/>
</dbReference>
<dbReference type="RefSeq" id="WP_007202840.1">
    <property type="nucleotide sequence ID" value="NZ_AKKV01000030.1"/>
</dbReference>
<sequence>MTIISEFRDSWLKHRVVLERLVQETESTHVRFKPWEGAMPLGELIVHIGSSGDMFLKTLLAGVFVSPAAPPEFETMNDVRSILQSYTEQTKQDFESLQPEHLEKEIDLFGYEASGRLWLENMRDHEIHHKGQLFVYVRMTGQENVPFFTLQPKRRQERS</sequence>
<evidence type="ECO:0000256" key="3">
    <source>
        <dbReference type="PIRSR" id="PIRSR607837-1"/>
    </source>
</evidence>
<dbReference type="EMBL" id="AKKV01000030">
    <property type="protein sequence ID" value="EIT84772.1"/>
    <property type="molecule type" value="Genomic_DNA"/>
</dbReference>
<name>I8AGG0_9BACL</name>